<organism evidence="2 3">
    <name type="scientific">Pyrobaculum islandicum (strain DSM 4184 / JCM 9189 / GEO3)</name>
    <dbReference type="NCBI Taxonomy" id="384616"/>
    <lineage>
        <taxon>Archaea</taxon>
        <taxon>Thermoproteota</taxon>
        <taxon>Thermoprotei</taxon>
        <taxon>Thermoproteales</taxon>
        <taxon>Thermoproteaceae</taxon>
        <taxon>Pyrobaculum</taxon>
    </lineage>
</organism>
<dbReference type="EMBL" id="CP000504">
    <property type="protein sequence ID" value="ABL88578.1"/>
    <property type="molecule type" value="Genomic_DNA"/>
</dbReference>
<dbReference type="GeneID" id="4617269"/>
<dbReference type="Proteomes" id="UP000002595">
    <property type="component" value="Chromosome"/>
</dbReference>
<dbReference type="eggNOG" id="arCOG00474">
    <property type="taxonomic scope" value="Archaea"/>
</dbReference>
<dbReference type="KEGG" id="pis:Pisl_1420"/>
<dbReference type="FunFam" id="3.40.50.10420:FF:000001">
    <property type="entry name" value="Methenyltetrahydrofolate synthase domain-containing protein"/>
    <property type="match status" value="1"/>
</dbReference>
<evidence type="ECO:0000256" key="1">
    <source>
        <dbReference type="ARBA" id="ARBA00022884"/>
    </source>
</evidence>
<name>A1RUE6_PYRIL</name>
<dbReference type="SUPFAM" id="SSF100950">
    <property type="entry name" value="NagB/RpiA/CoA transferase-like"/>
    <property type="match status" value="1"/>
</dbReference>
<protein>
    <submittedName>
        <fullName evidence="2">5-formyltetrahydrofolate cyclo-ligase</fullName>
    </submittedName>
</protein>
<dbReference type="PANTHER" id="PTHR13017:SF0">
    <property type="entry name" value="METHENYLTETRAHYDROFOLATE SYNTHASE DOMAIN-CONTAINING PROTEIN"/>
    <property type="match status" value="1"/>
</dbReference>
<dbReference type="GO" id="GO:0003723">
    <property type="term" value="F:RNA binding"/>
    <property type="evidence" value="ECO:0007669"/>
    <property type="project" value="UniProtKB-KW"/>
</dbReference>
<dbReference type="AlphaFoldDB" id="A1RUE6"/>
<dbReference type="Gene3D" id="3.40.50.10420">
    <property type="entry name" value="NagB/RpiA/CoA transferase-like"/>
    <property type="match status" value="1"/>
</dbReference>
<dbReference type="InterPro" id="IPR002698">
    <property type="entry name" value="FTHF_cligase"/>
</dbReference>
<dbReference type="GO" id="GO:0016874">
    <property type="term" value="F:ligase activity"/>
    <property type="evidence" value="ECO:0007669"/>
    <property type="project" value="UniProtKB-KW"/>
</dbReference>
<dbReference type="GO" id="GO:0005737">
    <property type="term" value="C:cytoplasm"/>
    <property type="evidence" value="ECO:0007669"/>
    <property type="project" value="TreeGrafter"/>
</dbReference>
<evidence type="ECO:0000313" key="3">
    <source>
        <dbReference type="Proteomes" id="UP000002595"/>
    </source>
</evidence>
<dbReference type="InterPro" id="IPR037171">
    <property type="entry name" value="NagB/RpiA_transferase-like"/>
</dbReference>
<proteinExistence type="predicted"/>
<dbReference type="Pfam" id="PF01812">
    <property type="entry name" value="5-FTHF_cyc-lig"/>
    <property type="match status" value="1"/>
</dbReference>
<sequence length="243" mass="27538">MAKDVKQAIRERIWRLLEERDIAAFPRPVYGRIPNFRGADIACQNLTRLSQFINAAVVKINPDAPQRPCREAALSAGKTVIMPTPRIREGFLLLEPRSIPREAYREASTIAGAFKWGKSVKPWHLPRVDLVIIGSVAVNPKTGRRLGKSHGYAEIEWGILSTFGKVGEETPVVTTVHDVQLVEDDIPKEPFDLPIDIIATPTKIIFVKRVDPKPHGIYWDYVTEEMLREISLLSEIRRKNVFI</sequence>
<reference evidence="2" key="1">
    <citation type="submission" date="2006-12" db="EMBL/GenBank/DDBJ databases">
        <title>Complete sequence of Pyrobaculum islandicum DSM 4184.</title>
        <authorList>
            <person name="Copeland A."/>
            <person name="Lucas S."/>
            <person name="Lapidus A."/>
            <person name="Barry K."/>
            <person name="Detter J.C."/>
            <person name="Glavina del Rio T."/>
            <person name="Dalin E."/>
            <person name="Tice H."/>
            <person name="Pitluck S."/>
            <person name="Meincke L."/>
            <person name="Brettin T."/>
            <person name="Bruce D."/>
            <person name="Han C."/>
            <person name="Tapia R."/>
            <person name="Gilna P."/>
            <person name="Schmutz J."/>
            <person name="Larimer F."/>
            <person name="Land M."/>
            <person name="Hauser L."/>
            <person name="Kyrpides N."/>
            <person name="Mikhailova N."/>
            <person name="Cozen A.E."/>
            <person name="Fitz-Gibbon S.T."/>
            <person name="House C.H."/>
            <person name="Saltikov C."/>
            <person name="Lowe T."/>
            <person name="Richardson P."/>
        </authorList>
    </citation>
    <scope>NUCLEOTIDE SEQUENCE [LARGE SCALE GENOMIC DNA]</scope>
    <source>
        <strain evidence="2">DSM 4184</strain>
    </source>
</reference>
<dbReference type="OrthoDB" id="18307at2157"/>
<evidence type="ECO:0000313" key="2">
    <source>
        <dbReference type="EMBL" id="ABL88578.1"/>
    </source>
</evidence>
<dbReference type="HOGENOM" id="CLU_031500_2_0_2"/>
<dbReference type="InterPro" id="IPR024185">
    <property type="entry name" value="FTHF_cligase-like_sf"/>
</dbReference>
<dbReference type="RefSeq" id="WP_011763153.1">
    <property type="nucleotide sequence ID" value="NC_008701.1"/>
</dbReference>
<keyword evidence="1" id="KW-0694">RNA-binding</keyword>
<gene>
    <name evidence="2" type="ordered locus">Pisl_1420</name>
</gene>
<accession>A1RUE6</accession>
<dbReference type="PANTHER" id="PTHR13017">
    <property type="entry name" value="5-FORMYLTETRAHYDROFOLATE CYCLO-LIGASE-RELATED"/>
    <property type="match status" value="1"/>
</dbReference>
<dbReference type="STRING" id="384616.Pisl_1420"/>
<keyword evidence="3" id="KW-1185">Reference proteome</keyword>